<proteinExistence type="predicted"/>
<name>A0A226D3F9_FOLCA</name>
<keyword evidence="3" id="KW-1185">Reference proteome</keyword>
<reference evidence="2 3" key="1">
    <citation type="submission" date="2015-12" db="EMBL/GenBank/DDBJ databases">
        <title>The genome of Folsomia candida.</title>
        <authorList>
            <person name="Faddeeva A."/>
            <person name="Derks M.F."/>
            <person name="Anvar Y."/>
            <person name="Smit S."/>
            <person name="Van Straalen N."/>
            <person name="Roelofs D."/>
        </authorList>
    </citation>
    <scope>NUCLEOTIDE SEQUENCE [LARGE SCALE GENOMIC DNA]</scope>
    <source>
        <strain evidence="2 3">VU population</strain>
        <tissue evidence="2">Whole body</tissue>
    </source>
</reference>
<protein>
    <submittedName>
        <fullName evidence="2">Uncharacterized protein</fullName>
    </submittedName>
</protein>
<organism evidence="2 3">
    <name type="scientific">Folsomia candida</name>
    <name type="common">Springtail</name>
    <dbReference type="NCBI Taxonomy" id="158441"/>
    <lineage>
        <taxon>Eukaryota</taxon>
        <taxon>Metazoa</taxon>
        <taxon>Ecdysozoa</taxon>
        <taxon>Arthropoda</taxon>
        <taxon>Hexapoda</taxon>
        <taxon>Collembola</taxon>
        <taxon>Entomobryomorpha</taxon>
        <taxon>Isotomoidea</taxon>
        <taxon>Isotomidae</taxon>
        <taxon>Proisotominae</taxon>
        <taxon>Folsomia</taxon>
    </lineage>
</organism>
<dbReference type="EMBL" id="LNIX01000035">
    <property type="protein sequence ID" value="OXA40102.1"/>
    <property type="molecule type" value="Genomic_DNA"/>
</dbReference>
<accession>A0A226D3F9</accession>
<gene>
    <name evidence="2" type="ORF">Fcan01_25169</name>
</gene>
<feature type="region of interest" description="Disordered" evidence="1">
    <location>
        <begin position="1"/>
        <end position="77"/>
    </location>
</feature>
<feature type="region of interest" description="Disordered" evidence="1">
    <location>
        <begin position="93"/>
        <end position="114"/>
    </location>
</feature>
<comment type="caution">
    <text evidence="2">The sequence shown here is derived from an EMBL/GenBank/DDBJ whole genome shotgun (WGS) entry which is preliminary data.</text>
</comment>
<evidence type="ECO:0000256" key="1">
    <source>
        <dbReference type="SAM" id="MobiDB-lite"/>
    </source>
</evidence>
<sequence>MQPDFERLPKFQPESRHDENISEDLNLLLRQVTPTNSPGAAHAVTPTETTPPPSPTPSASSTIQPSSSPTNSTASTFFDDKSSVFSLKLKFNERSSSCPPRVSVRRVKPHPNVK</sequence>
<evidence type="ECO:0000313" key="3">
    <source>
        <dbReference type="Proteomes" id="UP000198287"/>
    </source>
</evidence>
<feature type="compositionally biased region" description="Low complexity" evidence="1">
    <location>
        <begin position="57"/>
        <end position="76"/>
    </location>
</feature>
<feature type="compositionally biased region" description="Basic residues" evidence="1">
    <location>
        <begin position="103"/>
        <end position="114"/>
    </location>
</feature>
<evidence type="ECO:0000313" key="2">
    <source>
        <dbReference type="EMBL" id="OXA40102.1"/>
    </source>
</evidence>
<dbReference type="Proteomes" id="UP000198287">
    <property type="component" value="Unassembled WGS sequence"/>
</dbReference>
<dbReference type="AlphaFoldDB" id="A0A226D3F9"/>
<feature type="compositionally biased region" description="Basic and acidic residues" evidence="1">
    <location>
        <begin position="1"/>
        <end position="20"/>
    </location>
</feature>